<evidence type="ECO:0000313" key="1">
    <source>
        <dbReference type="EMBL" id="NPT48012.1"/>
    </source>
</evidence>
<evidence type="ECO:0000313" key="2">
    <source>
        <dbReference type="Proteomes" id="UP000652198"/>
    </source>
</evidence>
<organism evidence="1 2">
    <name type="scientific">Paraburkholderia solitsugae</name>
    <dbReference type="NCBI Taxonomy" id="2675748"/>
    <lineage>
        <taxon>Bacteria</taxon>
        <taxon>Pseudomonadati</taxon>
        <taxon>Pseudomonadota</taxon>
        <taxon>Betaproteobacteria</taxon>
        <taxon>Burkholderiales</taxon>
        <taxon>Burkholderiaceae</taxon>
        <taxon>Paraburkholderia</taxon>
    </lineage>
</organism>
<dbReference type="Proteomes" id="UP000652198">
    <property type="component" value="Unassembled WGS sequence"/>
</dbReference>
<accession>A0ABX2C7X1</accession>
<name>A0ABX2C7X1_9BURK</name>
<dbReference type="EMBL" id="WOEY01000188">
    <property type="protein sequence ID" value="NPT48012.1"/>
    <property type="molecule type" value="Genomic_DNA"/>
</dbReference>
<keyword evidence="2" id="KW-1185">Reference proteome</keyword>
<sequence>MKYEYRGWVIDATPEFSLGQFFAHARIVRASPDDDADTEMHIARNLAWFEYEDEAIELAHQWAIEWIDAHDDSLASTEAGSLTRQDGLPVNTPAR</sequence>
<proteinExistence type="predicted"/>
<protein>
    <submittedName>
        <fullName evidence="1">Uncharacterized protein</fullName>
    </submittedName>
</protein>
<comment type="caution">
    <text evidence="1">The sequence shown here is derived from an EMBL/GenBank/DDBJ whole genome shotgun (WGS) entry which is preliminary data.</text>
</comment>
<gene>
    <name evidence="1" type="ORF">GNZ12_43360</name>
</gene>
<dbReference type="RefSeq" id="WP_172319098.1">
    <property type="nucleotide sequence ID" value="NZ_WOEY01000188.1"/>
</dbReference>
<reference evidence="1 2" key="1">
    <citation type="submission" date="2019-11" db="EMBL/GenBank/DDBJ databases">
        <title>Metabolism of dissolved organic matter in forest soils.</title>
        <authorList>
            <person name="Cyle K.T."/>
            <person name="Wilhelm R.C."/>
            <person name="Martinez C.E."/>
        </authorList>
    </citation>
    <scope>NUCLEOTIDE SEQUENCE [LARGE SCALE GENOMIC DNA]</scope>
    <source>
        <strain evidence="1 2">1N</strain>
    </source>
</reference>